<gene>
    <name evidence="1" type="ORF">CGZ90_08425</name>
</gene>
<evidence type="ECO:0000313" key="2">
    <source>
        <dbReference type="Proteomes" id="UP000215059"/>
    </source>
</evidence>
<dbReference type="EMBL" id="NOII01000002">
    <property type="protein sequence ID" value="OYD57917.1"/>
    <property type="molecule type" value="Genomic_DNA"/>
</dbReference>
<dbReference type="Proteomes" id="UP000215059">
    <property type="component" value="Unassembled WGS sequence"/>
</dbReference>
<comment type="caution">
    <text evidence="1">The sequence shown here is derived from an EMBL/GenBank/DDBJ whole genome shotgun (WGS) entry which is preliminary data.</text>
</comment>
<name>A0A235FAF3_9BACL</name>
<reference evidence="1 2" key="1">
    <citation type="submission" date="2017-07" db="EMBL/GenBank/DDBJ databases">
        <title>Fictibacillus sp. nov. GDSW-R2A3 Genome sequencing and assembly.</title>
        <authorList>
            <person name="Mayilraj S."/>
        </authorList>
    </citation>
    <scope>NUCLEOTIDE SEQUENCE [LARGE SCALE GENOMIC DNA]</scope>
    <source>
        <strain evidence="1 2">GDSW-R2A3</strain>
    </source>
</reference>
<accession>A0A235FAF3</accession>
<sequence>MSVSETFGELTQTIYKFDGSIVTMLENSDFIIICSTEVYLEGNEKLDSLLEELQQKFVIMEKWVNQ</sequence>
<proteinExistence type="predicted"/>
<organism evidence="1 2">
    <name type="scientific">Fictibacillus aquaticus</name>
    <dbReference type="NCBI Taxonomy" id="2021314"/>
    <lineage>
        <taxon>Bacteria</taxon>
        <taxon>Bacillati</taxon>
        <taxon>Bacillota</taxon>
        <taxon>Bacilli</taxon>
        <taxon>Bacillales</taxon>
        <taxon>Fictibacillaceae</taxon>
        <taxon>Fictibacillus</taxon>
    </lineage>
</organism>
<protein>
    <submittedName>
        <fullName evidence="1">Uncharacterized protein</fullName>
    </submittedName>
</protein>
<dbReference type="AlphaFoldDB" id="A0A235FAF3"/>
<evidence type="ECO:0000313" key="1">
    <source>
        <dbReference type="EMBL" id="OYD57917.1"/>
    </source>
</evidence>
<keyword evidence="2" id="KW-1185">Reference proteome</keyword>